<feature type="transmembrane region" description="Helical" evidence="1">
    <location>
        <begin position="125"/>
        <end position="148"/>
    </location>
</feature>
<reference evidence="2 3" key="1">
    <citation type="submission" date="2019-08" db="EMBL/GenBank/DDBJ databases">
        <title>Whole genome of Aphis craccivora.</title>
        <authorList>
            <person name="Voronova N.V."/>
            <person name="Shulinski R.S."/>
            <person name="Bandarenka Y.V."/>
            <person name="Zhorov D.G."/>
            <person name="Warner D."/>
        </authorList>
    </citation>
    <scope>NUCLEOTIDE SEQUENCE [LARGE SCALE GENOMIC DNA]</scope>
    <source>
        <strain evidence="2">180601</strain>
        <tissue evidence="2">Whole Body</tissue>
    </source>
</reference>
<feature type="transmembrane region" description="Helical" evidence="1">
    <location>
        <begin position="33"/>
        <end position="58"/>
    </location>
</feature>
<gene>
    <name evidence="2" type="ORF">FWK35_00003500</name>
</gene>
<proteinExistence type="predicted"/>
<organism evidence="2 3">
    <name type="scientific">Aphis craccivora</name>
    <name type="common">Cowpea aphid</name>
    <dbReference type="NCBI Taxonomy" id="307492"/>
    <lineage>
        <taxon>Eukaryota</taxon>
        <taxon>Metazoa</taxon>
        <taxon>Ecdysozoa</taxon>
        <taxon>Arthropoda</taxon>
        <taxon>Hexapoda</taxon>
        <taxon>Insecta</taxon>
        <taxon>Pterygota</taxon>
        <taxon>Neoptera</taxon>
        <taxon>Paraneoptera</taxon>
        <taxon>Hemiptera</taxon>
        <taxon>Sternorrhyncha</taxon>
        <taxon>Aphidomorpha</taxon>
        <taxon>Aphidoidea</taxon>
        <taxon>Aphididae</taxon>
        <taxon>Aphidini</taxon>
        <taxon>Aphis</taxon>
        <taxon>Aphis</taxon>
    </lineage>
</organism>
<comment type="caution">
    <text evidence="2">The sequence shown here is derived from an EMBL/GenBank/DDBJ whole genome shotgun (WGS) entry which is preliminary data.</text>
</comment>
<feature type="non-terminal residue" evidence="2">
    <location>
        <position position="1"/>
    </location>
</feature>
<feature type="transmembrane region" description="Helical" evidence="1">
    <location>
        <begin position="6"/>
        <end position="26"/>
    </location>
</feature>
<feature type="transmembrane region" description="Helical" evidence="1">
    <location>
        <begin position="64"/>
        <end position="87"/>
    </location>
</feature>
<name>A0A6G0ZRT9_APHCR</name>
<keyword evidence="1" id="KW-1133">Transmembrane helix</keyword>
<protein>
    <submittedName>
        <fullName evidence="2">Uncharacterized protein</fullName>
    </submittedName>
</protein>
<dbReference type="AlphaFoldDB" id="A0A6G0ZRT9"/>
<evidence type="ECO:0000313" key="2">
    <source>
        <dbReference type="EMBL" id="KAF0773950.1"/>
    </source>
</evidence>
<evidence type="ECO:0000313" key="3">
    <source>
        <dbReference type="Proteomes" id="UP000478052"/>
    </source>
</evidence>
<keyword evidence="1" id="KW-0472">Membrane</keyword>
<keyword evidence="1" id="KW-0812">Transmembrane</keyword>
<dbReference type="EMBL" id="VUJU01000018">
    <property type="protein sequence ID" value="KAF0773950.1"/>
    <property type="molecule type" value="Genomic_DNA"/>
</dbReference>
<evidence type="ECO:0000256" key="1">
    <source>
        <dbReference type="SAM" id="Phobius"/>
    </source>
</evidence>
<feature type="transmembrane region" description="Helical" evidence="1">
    <location>
        <begin position="94"/>
        <end position="119"/>
    </location>
</feature>
<keyword evidence="3" id="KW-1185">Reference proteome</keyword>
<sequence length="149" mass="16984">LVSFLSPVLDLVATVFLAAAFLAAGADFGASAAFFLVASFLAFSGSFFDLLSVALLAVDFLFRLISFLGRFSLSFRIIFLLICGFFFSSGWCRFLVSGFLFSWSFFFWGSFLFRCWFLFRGRFLFGSWFFISCRFFVCRFLFSGLFGIK</sequence>
<dbReference type="Proteomes" id="UP000478052">
    <property type="component" value="Unassembled WGS sequence"/>
</dbReference>
<accession>A0A6G0ZRT9</accession>